<proteinExistence type="predicted"/>
<evidence type="ECO:0000313" key="2">
    <source>
        <dbReference type="EMBL" id="CBG39505.1"/>
    </source>
</evidence>
<dbReference type="HOGENOM" id="CLU_173845_0_0_7"/>
<gene>
    <name evidence="2" type="ordered locus">HMU02430</name>
</gene>
<dbReference type="RefSeq" id="WP_013022600.1">
    <property type="nucleotide sequence ID" value="NC_013949.1"/>
</dbReference>
<dbReference type="AlphaFoldDB" id="D3UG84"/>
<sequence>MELKLAKTDQEVESKIITLQEIYEQASQERFFYFSRDNKEKDLQKVLQSFVDKKRSAKLDKISYGLDEKDFIYELHII</sequence>
<keyword evidence="3" id="KW-1185">Reference proteome</keyword>
<dbReference type="Pfam" id="PF18618">
    <property type="entry name" value="HP0268"/>
    <property type="match status" value="1"/>
</dbReference>
<dbReference type="InterPro" id="IPR040748">
    <property type="entry name" value="HP0268"/>
</dbReference>
<evidence type="ECO:0000259" key="1">
    <source>
        <dbReference type="Pfam" id="PF18618"/>
    </source>
</evidence>
<organism evidence="2 3">
    <name type="scientific">Helicobacter mustelae (strain ATCC 43772 / CCUG 25715 / CIP 103759 / LMG 18044 / NCTC 12198 / R85-136P)</name>
    <name type="common">Campylobacter mustelae</name>
    <dbReference type="NCBI Taxonomy" id="679897"/>
    <lineage>
        <taxon>Bacteria</taxon>
        <taxon>Pseudomonadati</taxon>
        <taxon>Campylobacterota</taxon>
        <taxon>Epsilonproteobacteria</taxon>
        <taxon>Campylobacterales</taxon>
        <taxon>Helicobacteraceae</taxon>
        <taxon>Helicobacter</taxon>
    </lineage>
</organism>
<name>D3UG84_HELM1</name>
<feature type="domain" description="HP0268" evidence="1">
    <location>
        <begin position="1"/>
        <end position="78"/>
    </location>
</feature>
<dbReference type="STRING" id="679897.HMU02430"/>
<dbReference type="Proteomes" id="UP000001522">
    <property type="component" value="Chromosome"/>
</dbReference>
<dbReference type="KEGG" id="hms:HMU02430"/>
<protein>
    <recommendedName>
        <fullName evidence="1">HP0268 domain-containing protein</fullName>
    </recommendedName>
</protein>
<reference evidence="2 3" key="1">
    <citation type="journal article" date="2010" name="BMC Genomics">
        <title>Comparative genomics and proteomics of Helicobacter mustelae, an ulcerogenic and carcinogenic gastric pathogen.</title>
        <authorList>
            <person name="O'Toole P.W."/>
            <person name="Snelling W.J."/>
            <person name="Canchaya C."/>
            <person name="Forde B.M."/>
            <person name="Hardie K.R."/>
            <person name="Josenhans C."/>
            <person name="Graham R.L.J."/>
            <person name="McMullan G."/>
            <person name="Parkhill J."/>
            <person name="Belda E."/>
            <person name="Bentley S.D."/>
        </authorList>
    </citation>
    <scope>NUCLEOTIDE SEQUENCE [LARGE SCALE GENOMIC DNA]</scope>
    <source>
        <strain evidence="3">ATCC 43772 / LMG 18044 / NCTC 12198 / 12198</strain>
    </source>
</reference>
<accession>D3UG84</accession>
<evidence type="ECO:0000313" key="3">
    <source>
        <dbReference type="Proteomes" id="UP000001522"/>
    </source>
</evidence>
<dbReference type="EMBL" id="FN555004">
    <property type="protein sequence ID" value="CBG39505.1"/>
    <property type="molecule type" value="Genomic_DNA"/>
</dbReference>